<gene>
    <name evidence="2" type="ORF">CFIO01_08826</name>
</gene>
<dbReference type="KEGG" id="cfj:CFIO01_08826"/>
<evidence type="ECO:0000256" key="1">
    <source>
        <dbReference type="SAM" id="MobiDB-lite"/>
    </source>
</evidence>
<organism evidence="2 3">
    <name type="scientific">Colletotrichum fioriniae PJ7</name>
    <dbReference type="NCBI Taxonomy" id="1445577"/>
    <lineage>
        <taxon>Eukaryota</taxon>
        <taxon>Fungi</taxon>
        <taxon>Dikarya</taxon>
        <taxon>Ascomycota</taxon>
        <taxon>Pezizomycotina</taxon>
        <taxon>Sordariomycetes</taxon>
        <taxon>Hypocreomycetidae</taxon>
        <taxon>Glomerellales</taxon>
        <taxon>Glomerellaceae</taxon>
        <taxon>Colletotrichum</taxon>
        <taxon>Colletotrichum acutatum species complex</taxon>
    </lineage>
</organism>
<evidence type="ECO:0000313" key="2">
    <source>
        <dbReference type="EMBL" id="EXF84342.1"/>
    </source>
</evidence>
<name>A0A010QVY3_9PEZI</name>
<accession>A0A010QVY3</accession>
<comment type="caution">
    <text evidence="2">The sequence shown here is derived from an EMBL/GenBank/DDBJ whole genome shotgun (WGS) entry which is preliminary data.</text>
</comment>
<dbReference type="EMBL" id="JARH01000183">
    <property type="protein sequence ID" value="EXF84342.1"/>
    <property type="molecule type" value="Genomic_DNA"/>
</dbReference>
<dbReference type="HOGENOM" id="CLU_2687668_0_0_1"/>
<protein>
    <submittedName>
        <fullName evidence="2">Uncharacterized protein</fullName>
    </submittedName>
</protein>
<dbReference type="OrthoDB" id="10465148at2759"/>
<proteinExistence type="predicted"/>
<keyword evidence="3" id="KW-1185">Reference proteome</keyword>
<sequence length="74" mass="7423">MLAPDAQRSAAPQPSGPASTPVEMQAAGGPGAVSTMTGHSSAIVQMPDGVLVYLKAGNVSIPHGLVRRCIDARA</sequence>
<dbReference type="Proteomes" id="UP000020467">
    <property type="component" value="Unassembled WGS sequence"/>
</dbReference>
<reference evidence="2 3" key="1">
    <citation type="submission" date="2014-02" db="EMBL/GenBank/DDBJ databases">
        <title>The genome sequence of Colletotrichum fioriniae PJ7.</title>
        <authorList>
            <person name="Baroncelli R."/>
            <person name="Thon M.R."/>
        </authorList>
    </citation>
    <scope>NUCLEOTIDE SEQUENCE [LARGE SCALE GENOMIC DNA]</scope>
    <source>
        <strain evidence="2 3">PJ7</strain>
    </source>
</reference>
<evidence type="ECO:0000313" key="3">
    <source>
        <dbReference type="Proteomes" id="UP000020467"/>
    </source>
</evidence>
<dbReference type="AlphaFoldDB" id="A0A010QVY3"/>
<feature type="region of interest" description="Disordered" evidence="1">
    <location>
        <begin position="1"/>
        <end position="37"/>
    </location>
</feature>